<organism evidence="1">
    <name type="scientific">viral metagenome</name>
    <dbReference type="NCBI Taxonomy" id="1070528"/>
    <lineage>
        <taxon>unclassified sequences</taxon>
        <taxon>metagenomes</taxon>
        <taxon>organismal metagenomes</taxon>
    </lineage>
</organism>
<proteinExistence type="predicted"/>
<name>A0A6C0BJR2_9ZZZZ</name>
<accession>A0A6C0BJR2</accession>
<dbReference type="AlphaFoldDB" id="A0A6C0BJR2"/>
<evidence type="ECO:0000313" key="1">
    <source>
        <dbReference type="EMBL" id="QHS92607.1"/>
    </source>
</evidence>
<reference evidence="1" key="1">
    <citation type="journal article" date="2020" name="Nature">
        <title>Giant virus diversity and host interactions through global metagenomics.</title>
        <authorList>
            <person name="Schulz F."/>
            <person name="Roux S."/>
            <person name="Paez-Espino D."/>
            <person name="Jungbluth S."/>
            <person name="Walsh D.A."/>
            <person name="Denef V.J."/>
            <person name="McMahon K.D."/>
            <person name="Konstantinidis K.T."/>
            <person name="Eloe-Fadrosh E.A."/>
            <person name="Kyrpides N.C."/>
            <person name="Woyke T."/>
        </authorList>
    </citation>
    <scope>NUCLEOTIDE SEQUENCE</scope>
    <source>
        <strain evidence="1">GVMAG-M-3300014204-73</strain>
    </source>
</reference>
<protein>
    <submittedName>
        <fullName evidence="1">Uncharacterized protein</fullName>
    </submittedName>
</protein>
<dbReference type="EMBL" id="MN739182">
    <property type="protein sequence ID" value="QHS92607.1"/>
    <property type="molecule type" value="Genomic_DNA"/>
</dbReference>
<sequence length="204" mass="23215">MDTILHFCDQLLSQMTPEPQAVPTVHVVHIHIDDSTALQDPPTIPRIDLENLIHFAQIWTDITDVTDDGDKGGRDTTSYHLGFFTVHVNPQVPLLEFFGLLSKIPWECVQSPGLHQISYAAMAQLFEAYTDNPYKVAIQTMVLGDYFKLWYMINPYTRLSTTPPETRLLLSGMGNLAVYLEPHYLQDCRQLIETVDLNNETIDP</sequence>